<feature type="region of interest" description="Disordered" evidence="1">
    <location>
        <begin position="120"/>
        <end position="142"/>
    </location>
</feature>
<dbReference type="EMBL" id="DWWS01000062">
    <property type="protein sequence ID" value="HJC25339.1"/>
    <property type="molecule type" value="Genomic_DNA"/>
</dbReference>
<name>A0A9D2NKD5_9FIRM</name>
<reference evidence="2" key="2">
    <citation type="submission" date="2021-04" db="EMBL/GenBank/DDBJ databases">
        <authorList>
            <person name="Gilroy R."/>
        </authorList>
    </citation>
    <scope>NUCLEOTIDE SEQUENCE</scope>
    <source>
        <strain evidence="2">USAMLcec2-132</strain>
    </source>
</reference>
<evidence type="ECO:0000313" key="2">
    <source>
        <dbReference type="EMBL" id="HJC25339.1"/>
    </source>
</evidence>
<dbReference type="AlphaFoldDB" id="A0A9D2NKD5"/>
<evidence type="ECO:0000256" key="1">
    <source>
        <dbReference type="SAM" id="MobiDB-lite"/>
    </source>
</evidence>
<sequence>MNTKKAQEEIFQFLRNGRPVEWKDKKALAQAAFQQAKFLTKREDSFRQSVPEMEVSDMEEEAGEASPASQEPSDHLTAMRVKKSRLLSEQARTKEEEREFLRRAMLWSEILGEPACKRRKYGCRSNAGGGRRGSACASSEDH</sequence>
<evidence type="ECO:0000313" key="3">
    <source>
        <dbReference type="Proteomes" id="UP000823891"/>
    </source>
</evidence>
<feature type="region of interest" description="Disordered" evidence="1">
    <location>
        <begin position="51"/>
        <end position="94"/>
    </location>
</feature>
<proteinExistence type="predicted"/>
<gene>
    <name evidence="2" type="ORF">H9761_16825</name>
</gene>
<feature type="compositionally biased region" description="Acidic residues" evidence="1">
    <location>
        <begin position="54"/>
        <end position="63"/>
    </location>
</feature>
<dbReference type="Proteomes" id="UP000823891">
    <property type="component" value="Unassembled WGS sequence"/>
</dbReference>
<comment type="caution">
    <text evidence="2">The sequence shown here is derived from an EMBL/GenBank/DDBJ whole genome shotgun (WGS) entry which is preliminary data.</text>
</comment>
<organism evidence="2 3">
    <name type="scientific">Candidatus Eisenbergiella merdavium</name>
    <dbReference type="NCBI Taxonomy" id="2838551"/>
    <lineage>
        <taxon>Bacteria</taxon>
        <taxon>Bacillati</taxon>
        <taxon>Bacillota</taxon>
        <taxon>Clostridia</taxon>
        <taxon>Lachnospirales</taxon>
        <taxon>Lachnospiraceae</taxon>
        <taxon>Eisenbergiella</taxon>
    </lineage>
</organism>
<reference evidence="2" key="1">
    <citation type="journal article" date="2021" name="PeerJ">
        <title>Extensive microbial diversity within the chicken gut microbiome revealed by metagenomics and culture.</title>
        <authorList>
            <person name="Gilroy R."/>
            <person name="Ravi A."/>
            <person name="Getino M."/>
            <person name="Pursley I."/>
            <person name="Horton D.L."/>
            <person name="Alikhan N.F."/>
            <person name="Baker D."/>
            <person name="Gharbi K."/>
            <person name="Hall N."/>
            <person name="Watson M."/>
            <person name="Adriaenssens E.M."/>
            <person name="Foster-Nyarko E."/>
            <person name="Jarju S."/>
            <person name="Secka A."/>
            <person name="Antonio M."/>
            <person name="Oren A."/>
            <person name="Chaudhuri R.R."/>
            <person name="La Ragione R."/>
            <person name="Hildebrand F."/>
            <person name="Pallen M.J."/>
        </authorList>
    </citation>
    <scope>NUCLEOTIDE SEQUENCE</scope>
    <source>
        <strain evidence="2">USAMLcec2-132</strain>
    </source>
</reference>
<feature type="compositionally biased region" description="Low complexity" evidence="1">
    <location>
        <begin position="133"/>
        <end position="142"/>
    </location>
</feature>
<protein>
    <submittedName>
        <fullName evidence="2">Uncharacterized protein</fullName>
    </submittedName>
</protein>
<accession>A0A9D2NKD5</accession>